<dbReference type="EMBL" id="JARPOI010000008">
    <property type="protein sequence ID" value="KAJ9174548.1"/>
    <property type="molecule type" value="Genomic_DNA"/>
</dbReference>
<keyword evidence="6" id="KW-1133">Transmembrane helix</keyword>
<keyword evidence="7" id="KW-0472">Membrane</keyword>
<proteinExistence type="predicted"/>
<evidence type="ECO:0000313" key="12">
    <source>
        <dbReference type="EMBL" id="KAJ9174548.1"/>
    </source>
</evidence>
<accession>A0ABQ9M6P4</accession>
<evidence type="ECO:0000256" key="3">
    <source>
        <dbReference type="ARBA" id="ARBA00022692"/>
    </source>
</evidence>
<evidence type="ECO:0000256" key="1">
    <source>
        <dbReference type="ARBA" id="ARBA00004479"/>
    </source>
</evidence>
<gene>
    <name evidence="12" type="ORF">P3X46_013184</name>
</gene>
<dbReference type="InterPro" id="IPR013210">
    <property type="entry name" value="LRR_N_plant-typ"/>
</dbReference>
<evidence type="ECO:0000256" key="2">
    <source>
        <dbReference type="ARBA" id="ARBA00022614"/>
    </source>
</evidence>
<comment type="subcellular location">
    <subcellularLocation>
        <location evidence="1">Membrane</location>
        <topology evidence="1">Single-pass type I membrane protein</topology>
    </subcellularLocation>
</comment>
<dbReference type="Pfam" id="PF23598">
    <property type="entry name" value="LRR_14"/>
    <property type="match status" value="1"/>
</dbReference>
<evidence type="ECO:0000256" key="6">
    <source>
        <dbReference type="ARBA" id="ARBA00022989"/>
    </source>
</evidence>
<reference evidence="12 13" key="1">
    <citation type="journal article" date="2023" name="Plant Biotechnol. J.">
        <title>Chromosome-level wild Hevea brasiliensis genome provides new tools for genomic-assisted breeding and valuable loci to elevate rubber yield.</title>
        <authorList>
            <person name="Cheng H."/>
            <person name="Song X."/>
            <person name="Hu Y."/>
            <person name="Wu T."/>
            <person name="Yang Q."/>
            <person name="An Z."/>
            <person name="Feng S."/>
            <person name="Deng Z."/>
            <person name="Wu W."/>
            <person name="Zeng X."/>
            <person name="Tu M."/>
            <person name="Wang X."/>
            <person name="Huang H."/>
        </authorList>
    </citation>
    <scope>NUCLEOTIDE SEQUENCE [LARGE SCALE GENOMIC DNA]</scope>
    <source>
        <strain evidence="12">MT/VB/25A 57/8</strain>
    </source>
</reference>
<dbReference type="PANTHER" id="PTHR48063">
    <property type="entry name" value="LRR RECEPTOR-LIKE KINASE"/>
    <property type="match status" value="1"/>
</dbReference>
<feature type="domain" description="Leucine-rich repeat-containing N-terminal plant-type" evidence="10">
    <location>
        <begin position="13"/>
        <end position="50"/>
    </location>
</feature>
<evidence type="ECO:0000313" key="13">
    <source>
        <dbReference type="Proteomes" id="UP001174677"/>
    </source>
</evidence>
<dbReference type="Gene3D" id="3.80.10.10">
    <property type="entry name" value="Ribonuclease Inhibitor"/>
    <property type="match status" value="2"/>
</dbReference>
<sequence>MCVGVAQLVQCNAADREALLDFKMGLNDSWNQLSSWQGTNCCQWSGISCDDTTGAVLSVDISLDIPNSSGLQPLVGEIRPSLAELKSLKHLDLSGNNFNGKIPHFFSFLENLLYLNLSFAGFSGSIRPNLGNLSSLQFLDVSSYSLNVDNVEWVSGLVSLKHLAMNYVDLSKVGIGWVVALNKLPFLAELHLAECGLSNFIYSLPSVNLSSLAVLDLPSNSKLPNWLVNISSLVSIDISDSSLPGRIPLGFSELPNLKSLEVH</sequence>
<protein>
    <recommendedName>
        <fullName evidence="14">Leucine-rich repeat-containing N-terminal plant-type domain-containing protein</fullName>
    </recommendedName>
</protein>
<dbReference type="Proteomes" id="UP001174677">
    <property type="component" value="Chromosome 8"/>
</dbReference>
<evidence type="ECO:0000259" key="10">
    <source>
        <dbReference type="Pfam" id="PF08263"/>
    </source>
</evidence>
<name>A0ABQ9M6P4_HEVBR</name>
<dbReference type="SUPFAM" id="SSF52058">
    <property type="entry name" value="L domain-like"/>
    <property type="match status" value="1"/>
</dbReference>
<evidence type="ECO:0000259" key="11">
    <source>
        <dbReference type="Pfam" id="PF23598"/>
    </source>
</evidence>
<comment type="caution">
    <text evidence="12">The sequence shown here is derived from an EMBL/GenBank/DDBJ whole genome shotgun (WGS) entry which is preliminary data.</text>
</comment>
<keyword evidence="5" id="KW-0677">Repeat</keyword>
<keyword evidence="9" id="KW-0325">Glycoprotein</keyword>
<evidence type="ECO:0000256" key="9">
    <source>
        <dbReference type="ARBA" id="ARBA00023180"/>
    </source>
</evidence>
<dbReference type="Pfam" id="PF08263">
    <property type="entry name" value="LRRNT_2"/>
    <property type="match status" value="1"/>
</dbReference>
<dbReference type="InterPro" id="IPR032675">
    <property type="entry name" value="LRR_dom_sf"/>
</dbReference>
<evidence type="ECO:0000256" key="4">
    <source>
        <dbReference type="ARBA" id="ARBA00022729"/>
    </source>
</evidence>
<keyword evidence="13" id="KW-1185">Reference proteome</keyword>
<feature type="domain" description="Disease resistance R13L4/SHOC-2-like LRR" evidence="11">
    <location>
        <begin position="80"/>
        <end position="244"/>
    </location>
</feature>
<evidence type="ECO:0000256" key="7">
    <source>
        <dbReference type="ARBA" id="ARBA00023136"/>
    </source>
</evidence>
<keyword evidence="2" id="KW-0433">Leucine-rich repeat</keyword>
<keyword evidence="8" id="KW-0675">Receptor</keyword>
<dbReference type="PANTHER" id="PTHR48063:SF16">
    <property type="entry name" value="LRR RECEPTOR-LIKE SERINE_THREONINE-PROTEIN KINASE GSO1"/>
    <property type="match status" value="1"/>
</dbReference>
<keyword evidence="3" id="KW-0812">Transmembrane</keyword>
<evidence type="ECO:0008006" key="14">
    <source>
        <dbReference type="Google" id="ProtNLM"/>
    </source>
</evidence>
<dbReference type="InterPro" id="IPR046956">
    <property type="entry name" value="RLP23-like"/>
</dbReference>
<keyword evidence="4" id="KW-0732">Signal</keyword>
<evidence type="ECO:0000256" key="5">
    <source>
        <dbReference type="ARBA" id="ARBA00022737"/>
    </source>
</evidence>
<dbReference type="InterPro" id="IPR055414">
    <property type="entry name" value="LRR_R13L4/SHOC2-like"/>
</dbReference>
<organism evidence="12 13">
    <name type="scientific">Hevea brasiliensis</name>
    <name type="common">Para rubber tree</name>
    <name type="synonym">Siphonia brasiliensis</name>
    <dbReference type="NCBI Taxonomy" id="3981"/>
    <lineage>
        <taxon>Eukaryota</taxon>
        <taxon>Viridiplantae</taxon>
        <taxon>Streptophyta</taxon>
        <taxon>Embryophyta</taxon>
        <taxon>Tracheophyta</taxon>
        <taxon>Spermatophyta</taxon>
        <taxon>Magnoliopsida</taxon>
        <taxon>eudicotyledons</taxon>
        <taxon>Gunneridae</taxon>
        <taxon>Pentapetalae</taxon>
        <taxon>rosids</taxon>
        <taxon>fabids</taxon>
        <taxon>Malpighiales</taxon>
        <taxon>Euphorbiaceae</taxon>
        <taxon>Crotonoideae</taxon>
        <taxon>Micrandreae</taxon>
        <taxon>Hevea</taxon>
    </lineage>
</organism>
<evidence type="ECO:0000256" key="8">
    <source>
        <dbReference type="ARBA" id="ARBA00023170"/>
    </source>
</evidence>